<evidence type="ECO:0000313" key="3">
    <source>
        <dbReference type="EMBL" id="MFC7451005.1"/>
    </source>
</evidence>
<reference evidence="4" key="1">
    <citation type="journal article" date="2019" name="Int. J. Syst. Evol. Microbiol.">
        <title>The Global Catalogue of Microorganisms (GCM) 10K type strain sequencing project: providing services to taxonomists for standard genome sequencing and annotation.</title>
        <authorList>
            <consortium name="The Broad Institute Genomics Platform"/>
            <consortium name="The Broad Institute Genome Sequencing Center for Infectious Disease"/>
            <person name="Wu L."/>
            <person name="Ma J."/>
        </authorList>
    </citation>
    <scope>NUCLEOTIDE SEQUENCE [LARGE SCALE GENOMIC DNA]</scope>
    <source>
        <strain evidence="4">ICMP 19430</strain>
    </source>
</reference>
<dbReference type="PANTHER" id="PTHR37042">
    <property type="entry name" value="OUTER MEMBRANE PROTEIN RV1973"/>
    <property type="match status" value="1"/>
</dbReference>
<evidence type="ECO:0000256" key="1">
    <source>
        <dbReference type="ARBA" id="ARBA00004370"/>
    </source>
</evidence>
<protein>
    <recommendedName>
        <fullName evidence="5">Mce-associated membrane protein</fullName>
    </recommendedName>
</protein>
<dbReference type="RefSeq" id="WP_378409103.1">
    <property type="nucleotide sequence ID" value="NZ_JBHTCS010000029.1"/>
</dbReference>
<comment type="caution">
    <text evidence="3">The sequence shown here is derived from an EMBL/GenBank/DDBJ whole genome shotgun (WGS) entry which is preliminary data.</text>
</comment>
<keyword evidence="2" id="KW-0472">Membrane</keyword>
<name>A0ABW2S4H9_9NOCA</name>
<keyword evidence="4" id="KW-1185">Reference proteome</keyword>
<accession>A0ABW2S4H9</accession>
<evidence type="ECO:0000313" key="4">
    <source>
        <dbReference type="Proteomes" id="UP001596484"/>
    </source>
</evidence>
<organism evidence="3 4">
    <name type="scientific">Rhodococcus daqingensis</name>
    <dbReference type="NCBI Taxonomy" id="2479363"/>
    <lineage>
        <taxon>Bacteria</taxon>
        <taxon>Bacillati</taxon>
        <taxon>Actinomycetota</taxon>
        <taxon>Actinomycetes</taxon>
        <taxon>Mycobacteriales</taxon>
        <taxon>Nocardiaceae</taxon>
        <taxon>Rhodococcus</taxon>
    </lineage>
</organism>
<dbReference type="EMBL" id="JBHTCS010000029">
    <property type="protein sequence ID" value="MFC7451005.1"/>
    <property type="molecule type" value="Genomic_DNA"/>
</dbReference>
<sequence>MSGRARRVLGAGAALLLVASLLVTAWLVWTNRTAAERESARGEALAAAPGYIEALLSYDAATVDADLDEAARGATGEFAGRFREFAANTVAPESKRQGLSTRARIAEAGYVSGDADRARLLVFIDQITTSTQSPAPTSTSSRVLVSMERVGDNWLVAEMTPI</sequence>
<dbReference type="PANTHER" id="PTHR37042:SF4">
    <property type="entry name" value="OUTER MEMBRANE PROTEIN RV1973"/>
    <property type="match status" value="1"/>
</dbReference>
<evidence type="ECO:0008006" key="5">
    <source>
        <dbReference type="Google" id="ProtNLM"/>
    </source>
</evidence>
<dbReference type="Proteomes" id="UP001596484">
    <property type="component" value="Unassembled WGS sequence"/>
</dbReference>
<evidence type="ECO:0000256" key="2">
    <source>
        <dbReference type="ARBA" id="ARBA00023136"/>
    </source>
</evidence>
<gene>
    <name evidence="3" type="ORF">ACFQS9_24210</name>
</gene>
<comment type="subcellular location">
    <subcellularLocation>
        <location evidence="1">Membrane</location>
    </subcellularLocation>
</comment>
<proteinExistence type="predicted"/>